<feature type="transmembrane region" description="Helical" evidence="1">
    <location>
        <begin position="7"/>
        <end position="38"/>
    </location>
</feature>
<protein>
    <submittedName>
        <fullName evidence="2">Putative ovule protein</fullName>
    </submittedName>
</protein>
<proteinExistence type="predicted"/>
<dbReference type="EMBL" id="GEDG01007627">
    <property type="protein sequence ID" value="JAP30871.1"/>
    <property type="molecule type" value="Transcribed_RNA"/>
</dbReference>
<reference evidence="2" key="1">
    <citation type="submission" date="2015-12" db="EMBL/GenBank/DDBJ databases">
        <title>Gene expression during late stages of embryo sac development: a critical building block for successful pollen-pistil interactions.</title>
        <authorList>
            <person name="Liu Y."/>
            <person name="Joly V."/>
            <person name="Sabar M."/>
            <person name="Matton D.P."/>
        </authorList>
    </citation>
    <scope>NUCLEOTIDE SEQUENCE</scope>
</reference>
<evidence type="ECO:0000256" key="1">
    <source>
        <dbReference type="SAM" id="Phobius"/>
    </source>
</evidence>
<feature type="transmembrane region" description="Helical" evidence="1">
    <location>
        <begin position="50"/>
        <end position="73"/>
    </location>
</feature>
<accession>A0A0V0IF08</accession>
<organism evidence="2">
    <name type="scientific">Solanum chacoense</name>
    <name type="common">Chaco potato</name>
    <dbReference type="NCBI Taxonomy" id="4108"/>
    <lineage>
        <taxon>Eukaryota</taxon>
        <taxon>Viridiplantae</taxon>
        <taxon>Streptophyta</taxon>
        <taxon>Embryophyta</taxon>
        <taxon>Tracheophyta</taxon>
        <taxon>Spermatophyta</taxon>
        <taxon>Magnoliopsida</taxon>
        <taxon>eudicotyledons</taxon>
        <taxon>Gunneridae</taxon>
        <taxon>Pentapetalae</taxon>
        <taxon>asterids</taxon>
        <taxon>lamiids</taxon>
        <taxon>Solanales</taxon>
        <taxon>Solanaceae</taxon>
        <taxon>Solanoideae</taxon>
        <taxon>Solaneae</taxon>
        <taxon>Solanum</taxon>
    </lineage>
</organism>
<name>A0A0V0IF08_SOLCH</name>
<evidence type="ECO:0000313" key="2">
    <source>
        <dbReference type="EMBL" id="JAP30871.1"/>
    </source>
</evidence>
<sequence length="74" mass="8310">MLSFARILLNFIVTALFQTCPLEILCSGLFSCALLHIIKVSLFLSSSTCGFAVIVQMVHISILHVWVYLLCLYM</sequence>
<dbReference type="AlphaFoldDB" id="A0A0V0IF08"/>
<keyword evidence="1" id="KW-0812">Transmembrane</keyword>
<keyword evidence="1" id="KW-0472">Membrane</keyword>
<keyword evidence="1" id="KW-1133">Transmembrane helix</keyword>